<dbReference type="EMBL" id="LNYI01000008">
    <property type="protein sequence ID" value="KTD24783.1"/>
    <property type="molecule type" value="Genomic_DNA"/>
</dbReference>
<dbReference type="SMART" id="SM00014">
    <property type="entry name" value="acidPPc"/>
    <property type="match status" value="1"/>
</dbReference>
<evidence type="ECO:0000256" key="1">
    <source>
        <dbReference type="SAM" id="Phobius"/>
    </source>
</evidence>
<dbReference type="RefSeq" id="WP_028372884.1">
    <property type="nucleotide sequence ID" value="NZ_CAAAJD010000008.1"/>
</dbReference>
<feature type="transmembrane region" description="Helical" evidence="1">
    <location>
        <begin position="184"/>
        <end position="202"/>
    </location>
</feature>
<protein>
    <submittedName>
        <fullName evidence="3">Phosphatidylglycerophosphatase B</fullName>
    </submittedName>
</protein>
<feature type="transmembrane region" description="Helical" evidence="1">
    <location>
        <begin position="7"/>
        <end position="31"/>
    </location>
</feature>
<evidence type="ECO:0000313" key="4">
    <source>
        <dbReference type="Proteomes" id="UP000054869"/>
    </source>
</evidence>
<dbReference type="Pfam" id="PF01569">
    <property type="entry name" value="PAP2"/>
    <property type="match status" value="1"/>
</dbReference>
<evidence type="ECO:0000313" key="3">
    <source>
        <dbReference type="EMBL" id="KTD24783.1"/>
    </source>
</evidence>
<dbReference type="Gene3D" id="1.20.144.10">
    <property type="entry name" value="Phosphatidic acid phosphatase type 2/haloperoxidase"/>
    <property type="match status" value="1"/>
</dbReference>
<keyword evidence="1" id="KW-0472">Membrane</keyword>
<feature type="domain" description="Phosphatidic acid phosphatase type 2/haloperoxidase" evidence="2">
    <location>
        <begin position="89"/>
        <end position="199"/>
    </location>
</feature>
<keyword evidence="1" id="KW-0812">Transmembrane</keyword>
<dbReference type="Proteomes" id="UP000054869">
    <property type="component" value="Unassembled WGS sequence"/>
</dbReference>
<name>A0A0W0VXE0_9GAMM</name>
<keyword evidence="1" id="KW-1133">Transmembrane helix</keyword>
<comment type="caution">
    <text evidence="3">The sequence shown here is derived from an EMBL/GenBank/DDBJ whole genome shotgun (WGS) entry which is preliminary data.</text>
</comment>
<feature type="transmembrane region" description="Helical" evidence="1">
    <location>
        <begin position="131"/>
        <end position="151"/>
    </location>
</feature>
<evidence type="ECO:0000259" key="2">
    <source>
        <dbReference type="SMART" id="SM00014"/>
    </source>
</evidence>
<dbReference type="STRING" id="45067.Llan_0345"/>
<dbReference type="OrthoDB" id="5645237at2"/>
<sequence>MSPFDRLLGVMTKPGIMLSYIGLIVLSFLYFDKPIAEYFYNLDIRAHLALIGWLTKLGLGMVWLPVLFIAALFFRYIYANREYEVRAWFLFMCVAIPSAICGFLKVLFGRARPNLWLHNDLFGFYGLQLHSPFWSFPSGHTTTIMSLVFGLSIVFPRYAYALMLTGITVAISRVLLTHHYLSDILAASYLSLLEIGILLCFLRRKSWLAPAWGHTV</sequence>
<accession>A0A0W0VXE0</accession>
<keyword evidence="4" id="KW-1185">Reference proteome</keyword>
<dbReference type="InterPro" id="IPR036938">
    <property type="entry name" value="PAP2/HPO_sf"/>
</dbReference>
<feature type="transmembrane region" description="Helical" evidence="1">
    <location>
        <begin position="88"/>
        <end position="111"/>
    </location>
</feature>
<dbReference type="InterPro" id="IPR000326">
    <property type="entry name" value="PAP2/HPO"/>
</dbReference>
<reference evidence="3 4" key="1">
    <citation type="submission" date="2015-11" db="EMBL/GenBank/DDBJ databases">
        <title>Genomic analysis of 38 Legionella species identifies large and diverse effector repertoires.</title>
        <authorList>
            <person name="Burstein D."/>
            <person name="Amaro F."/>
            <person name="Zusman T."/>
            <person name="Lifshitz Z."/>
            <person name="Cohen O."/>
            <person name="Gilbert J.A."/>
            <person name="Pupko T."/>
            <person name="Shuman H.A."/>
            <person name="Segal G."/>
        </authorList>
    </citation>
    <scope>NUCLEOTIDE SEQUENCE [LARGE SCALE GENOMIC DNA]</scope>
    <source>
        <strain evidence="3 4">ATCC 49751</strain>
    </source>
</reference>
<feature type="transmembrane region" description="Helical" evidence="1">
    <location>
        <begin position="158"/>
        <end position="178"/>
    </location>
</feature>
<feature type="transmembrane region" description="Helical" evidence="1">
    <location>
        <begin position="51"/>
        <end position="76"/>
    </location>
</feature>
<dbReference type="eggNOG" id="COG0671">
    <property type="taxonomic scope" value="Bacteria"/>
</dbReference>
<dbReference type="SUPFAM" id="SSF48317">
    <property type="entry name" value="Acid phosphatase/Vanadium-dependent haloperoxidase"/>
    <property type="match status" value="1"/>
</dbReference>
<gene>
    <name evidence="3" type="ORF">Llan_0345</name>
</gene>
<organism evidence="3 4">
    <name type="scientific">Legionella lansingensis</name>
    <dbReference type="NCBI Taxonomy" id="45067"/>
    <lineage>
        <taxon>Bacteria</taxon>
        <taxon>Pseudomonadati</taxon>
        <taxon>Pseudomonadota</taxon>
        <taxon>Gammaproteobacteria</taxon>
        <taxon>Legionellales</taxon>
        <taxon>Legionellaceae</taxon>
        <taxon>Legionella</taxon>
    </lineage>
</organism>
<proteinExistence type="predicted"/>
<dbReference type="AlphaFoldDB" id="A0A0W0VXE0"/>
<dbReference type="PATRIC" id="fig|45067.4.peg.365"/>